<protein>
    <submittedName>
        <fullName evidence="1">Uncharacterized protein</fullName>
    </submittedName>
</protein>
<name>A0A672S789_SINGR</name>
<organism evidence="1 2">
    <name type="scientific">Sinocyclocheilus grahami</name>
    <name type="common">Dianchi golden-line fish</name>
    <name type="synonym">Barbus grahami</name>
    <dbReference type="NCBI Taxonomy" id="75366"/>
    <lineage>
        <taxon>Eukaryota</taxon>
        <taxon>Metazoa</taxon>
        <taxon>Chordata</taxon>
        <taxon>Craniata</taxon>
        <taxon>Vertebrata</taxon>
        <taxon>Euteleostomi</taxon>
        <taxon>Actinopterygii</taxon>
        <taxon>Neopterygii</taxon>
        <taxon>Teleostei</taxon>
        <taxon>Ostariophysi</taxon>
        <taxon>Cypriniformes</taxon>
        <taxon>Cyprinidae</taxon>
        <taxon>Cyprininae</taxon>
        <taxon>Sinocyclocheilus</taxon>
    </lineage>
</organism>
<reference evidence="1" key="1">
    <citation type="submission" date="2025-08" db="UniProtKB">
        <authorList>
            <consortium name="Ensembl"/>
        </authorList>
    </citation>
    <scope>IDENTIFICATION</scope>
</reference>
<reference evidence="1" key="2">
    <citation type="submission" date="2025-09" db="UniProtKB">
        <authorList>
            <consortium name="Ensembl"/>
        </authorList>
    </citation>
    <scope>IDENTIFICATION</scope>
</reference>
<dbReference type="AlphaFoldDB" id="A0A672S789"/>
<dbReference type="Proteomes" id="UP000472262">
    <property type="component" value="Unassembled WGS sequence"/>
</dbReference>
<proteinExistence type="predicted"/>
<evidence type="ECO:0000313" key="2">
    <source>
        <dbReference type="Proteomes" id="UP000472262"/>
    </source>
</evidence>
<dbReference type="InParanoid" id="A0A672S789"/>
<dbReference type="OMA" id="HPYLADD"/>
<accession>A0A672S789</accession>
<dbReference type="Ensembl" id="ENSSGRT00000103470.1">
    <property type="protein sequence ID" value="ENSSGRP00000097258.1"/>
    <property type="gene ID" value="ENSSGRG00000048549.1"/>
</dbReference>
<evidence type="ECO:0000313" key="1">
    <source>
        <dbReference type="Ensembl" id="ENSSGRP00000097258.1"/>
    </source>
</evidence>
<sequence>MRQVQERRRGHEDDLKHPQAHVRDGERFVIADILTTRLLSIVGLLVTPHVLRRCSQHQDPEDEEDAHPYLADDEESPVVWCFGLLSKPETFEAKLLLIMFLKCFP</sequence>
<keyword evidence="2" id="KW-1185">Reference proteome</keyword>